<organism evidence="2 3">
    <name type="scientific">Saguinus oedipus</name>
    <name type="common">Cotton-top tamarin</name>
    <name type="synonym">Oedipomidas oedipus</name>
    <dbReference type="NCBI Taxonomy" id="9490"/>
    <lineage>
        <taxon>Eukaryota</taxon>
        <taxon>Metazoa</taxon>
        <taxon>Chordata</taxon>
        <taxon>Craniata</taxon>
        <taxon>Vertebrata</taxon>
        <taxon>Euteleostomi</taxon>
        <taxon>Mammalia</taxon>
        <taxon>Eutheria</taxon>
        <taxon>Euarchontoglires</taxon>
        <taxon>Primates</taxon>
        <taxon>Haplorrhini</taxon>
        <taxon>Platyrrhini</taxon>
        <taxon>Cebidae</taxon>
        <taxon>Callitrichinae</taxon>
        <taxon>Saguinus</taxon>
    </lineage>
</organism>
<evidence type="ECO:0000256" key="1">
    <source>
        <dbReference type="SAM" id="MobiDB-lite"/>
    </source>
</evidence>
<evidence type="ECO:0000313" key="2">
    <source>
        <dbReference type="EMBL" id="KAK2112444.1"/>
    </source>
</evidence>
<name>A0ABQ9VSU0_SAGOE</name>
<reference evidence="2 3" key="1">
    <citation type="submission" date="2023-05" db="EMBL/GenBank/DDBJ databases">
        <title>B98-5 Cell Line De Novo Hybrid Assembly: An Optical Mapping Approach.</title>
        <authorList>
            <person name="Kananen K."/>
            <person name="Auerbach J.A."/>
            <person name="Kautto E."/>
            <person name="Blachly J.S."/>
        </authorList>
    </citation>
    <scope>NUCLEOTIDE SEQUENCE [LARGE SCALE GENOMIC DNA]</scope>
    <source>
        <strain evidence="2">B95-8</strain>
        <tissue evidence="2">Cell line</tissue>
    </source>
</reference>
<feature type="compositionally biased region" description="Low complexity" evidence="1">
    <location>
        <begin position="171"/>
        <end position="185"/>
    </location>
</feature>
<feature type="region of interest" description="Disordered" evidence="1">
    <location>
        <begin position="142"/>
        <end position="248"/>
    </location>
</feature>
<dbReference type="Proteomes" id="UP001266305">
    <property type="component" value="Unassembled WGS sequence"/>
</dbReference>
<dbReference type="EMBL" id="JASSZA010000005">
    <property type="protein sequence ID" value="KAK2112444.1"/>
    <property type="molecule type" value="Genomic_DNA"/>
</dbReference>
<proteinExistence type="predicted"/>
<accession>A0ABQ9VSU0</accession>
<feature type="region of interest" description="Disordered" evidence="1">
    <location>
        <begin position="41"/>
        <end position="125"/>
    </location>
</feature>
<protein>
    <submittedName>
        <fullName evidence="2">Uncharacterized protein</fullName>
    </submittedName>
</protein>
<feature type="compositionally biased region" description="Basic residues" evidence="1">
    <location>
        <begin position="189"/>
        <end position="199"/>
    </location>
</feature>
<gene>
    <name evidence="2" type="ORF">P7K49_012191</name>
</gene>
<sequence length="336" mass="35351">MGRGAGGLLVAWKCALPALSHQAQQLPAPFVQRTLTLLLPPPRAFPEPSPMGRRRSRGATGLPRSRGARVMGRGQEGRREAESSTASLDPATSAQGAVRPRSPRPALRRAPKGTGFTVAPWSRIPRRGPTCLWSRSLQTCPLSPAPNSSRRGAAGNVPKRAPLSGRRGGARDSAAASAPRAHGAGVPARRTRHQSRAPRRVPAPPPPARRQLGMCRGPAPAPGIKITPGHSGPRGQRTLKEDGAGGPGRRRCLRGAAGGSAGAALRGFRAGLASAERRYLQPRCPEADPAAPLRFSASTLRPCGPHARVLKARGLGFSASTKRWTRLCAGRGRERP</sequence>
<feature type="compositionally biased region" description="Polar residues" evidence="1">
    <location>
        <begin position="83"/>
        <end position="95"/>
    </location>
</feature>
<evidence type="ECO:0000313" key="3">
    <source>
        <dbReference type="Proteomes" id="UP001266305"/>
    </source>
</evidence>
<comment type="caution">
    <text evidence="2">The sequence shown here is derived from an EMBL/GenBank/DDBJ whole genome shotgun (WGS) entry which is preliminary data.</text>
</comment>
<keyword evidence="3" id="KW-1185">Reference proteome</keyword>